<keyword evidence="1" id="KW-1133">Transmembrane helix</keyword>
<name>A0A8S5P3W5_9CAUD</name>
<evidence type="ECO:0000313" key="2">
    <source>
        <dbReference type="EMBL" id="DAE01698.1"/>
    </source>
</evidence>
<evidence type="ECO:0000256" key="1">
    <source>
        <dbReference type="SAM" id="Phobius"/>
    </source>
</evidence>
<reference evidence="2" key="1">
    <citation type="journal article" date="2021" name="Proc. Natl. Acad. Sci. U.S.A.">
        <title>A Catalog of Tens of Thousands of Viruses from Human Metagenomes Reveals Hidden Associations with Chronic Diseases.</title>
        <authorList>
            <person name="Tisza M.J."/>
            <person name="Buck C.B."/>
        </authorList>
    </citation>
    <scope>NUCLEOTIDE SEQUENCE</scope>
    <source>
        <strain evidence="2">Ctkyp1</strain>
    </source>
</reference>
<keyword evidence="1" id="KW-0472">Membrane</keyword>
<organism evidence="2">
    <name type="scientific">Siphoviridae sp. ctkyp1</name>
    <dbReference type="NCBI Taxonomy" id="2825646"/>
    <lineage>
        <taxon>Viruses</taxon>
        <taxon>Duplodnaviria</taxon>
        <taxon>Heunggongvirae</taxon>
        <taxon>Uroviricota</taxon>
        <taxon>Caudoviricetes</taxon>
    </lineage>
</organism>
<sequence>MSIPYFIFFYSLITPPSNYIYYIYTVLYSIYILINSRALESWRGLYRQLLYIYTPCNTVIFRLLNTKSQTFRHLVRRDLAAKFLFFSRSGFSSPPEFRHLSLILFYPHQF</sequence>
<feature type="transmembrane region" description="Helical" evidence="1">
    <location>
        <begin position="20"/>
        <end position="39"/>
    </location>
</feature>
<protein>
    <submittedName>
        <fullName evidence="2">Uncharacterized protein</fullName>
    </submittedName>
</protein>
<dbReference type="EMBL" id="BK015328">
    <property type="protein sequence ID" value="DAE01698.1"/>
    <property type="molecule type" value="Genomic_DNA"/>
</dbReference>
<accession>A0A8S5P3W5</accession>
<proteinExistence type="predicted"/>
<keyword evidence="1" id="KW-0812">Transmembrane</keyword>